<keyword evidence="1" id="KW-0812">Transmembrane</keyword>
<evidence type="ECO:0000313" key="3">
    <source>
        <dbReference type="Proteomes" id="UP000623681"/>
    </source>
</evidence>
<dbReference type="Proteomes" id="UP000623681">
    <property type="component" value="Unassembled WGS sequence"/>
</dbReference>
<comment type="caution">
    <text evidence="2">The sequence shown here is derived from an EMBL/GenBank/DDBJ whole genome shotgun (WGS) entry which is preliminary data.</text>
</comment>
<protein>
    <submittedName>
        <fullName evidence="2">Uncharacterized protein</fullName>
    </submittedName>
</protein>
<keyword evidence="1" id="KW-0472">Membrane</keyword>
<evidence type="ECO:0000256" key="1">
    <source>
        <dbReference type="SAM" id="Phobius"/>
    </source>
</evidence>
<gene>
    <name evidence="2" type="ORF">JK634_02525</name>
</gene>
<dbReference type="EMBL" id="JAESWA010000013">
    <property type="protein sequence ID" value="MBL4930668.1"/>
    <property type="molecule type" value="Genomic_DNA"/>
</dbReference>
<keyword evidence="1" id="KW-1133">Transmembrane helix</keyword>
<proteinExistence type="predicted"/>
<organism evidence="2 3">
    <name type="scientific">Clostridium paridis</name>
    <dbReference type="NCBI Taxonomy" id="2803863"/>
    <lineage>
        <taxon>Bacteria</taxon>
        <taxon>Bacillati</taxon>
        <taxon>Bacillota</taxon>
        <taxon>Clostridia</taxon>
        <taxon>Eubacteriales</taxon>
        <taxon>Clostridiaceae</taxon>
        <taxon>Clostridium</taxon>
    </lineage>
</organism>
<feature type="transmembrane region" description="Helical" evidence="1">
    <location>
        <begin position="51"/>
        <end position="71"/>
    </location>
</feature>
<sequence>MSYLLALIFLISGILFGKKVLFKTNKNYDLMLLALALVFFILGQKAEVFRLYNFVGNISIIVPPFILGVLIRRRFSKTLI</sequence>
<keyword evidence="3" id="KW-1185">Reference proteome</keyword>
<reference evidence="2" key="1">
    <citation type="submission" date="2021-01" db="EMBL/GenBank/DDBJ databases">
        <title>Genome public.</title>
        <authorList>
            <person name="Liu C."/>
            <person name="Sun Q."/>
        </authorList>
    </citation>
    <scope>NUCLEOTIDE SEQUENCE</scope>
    <source>
        <strain evidence="2">YIM B02565</strain>
    </source>
</reference>
<name>A0A937FCC1_9CLOT</name>
<evidence type="ECO:0000313" key="2">
    <source>
        <dbReference type="EMBL" id="MBL4930668.1"/>
    </source>
</evidence>
<dbReference type="RefSeq" id="WP_202766053.1">
    <property type="nucleotide sequence ID" value="NZ_JAESWA010000013.1"/>
</dbReference>
<feature type="transmembrane region" description="Helical" evidence="1">
    <location>
        <begin position="27"/>
        <end position="44"/>
    </location>
</feature>
<accession>A0A937FCC1</accession>
<dbReference type="AlphaFoldDB" id="A0A937FCC1"/>